<proteinExistence type="predicted"/>
<evidence type="ECO:0000313" key="1">
    <source>
        <dbReference type="EMBL" id="MFC4158265.1"/>
    </source>
</evidence>
<sequence>MTFRRTPTAAAGAKRKPGKFNTVRDADGFDSRAEREHYHTLLLAQNETAPERRVVQIERQVKFELMPSQRIDGRVVERACTYLADFRVTFADGRVEVQDVKAMKTLHYIIKRKLMLWRHGIRVVEIDRRRKPKAKPAATK</sequence>
<accession>A0ABV8MLU7</accession>
<organism evidence="1 2">
    <name type="scientific">Chitinimonas lacunae</name>
    <dbReference type="NCBI Taxonomy" id="1963018"/>
    <lineage>
        <taxon>Bacteria</taxon>
        <taxon>Pseudomonadati</taxon>
        <taxon>Pseudomonadota</taxon>
        <taxon>Betaproteobacteria</taxon>
        <taxon>Neisseriales</taxon>
        <taxon>Chitinibacteraceae</taxon>
        <taxon>Chitinimonas</taxon>
    </lineage>
</organism>
<keyword evidence="2" id="KW-1185">Reference proteome</keyword>
<dbReference type="RefSeq" id="WP_378160750.1">
    <property type="nucleotide sequence ID" value="NZ_JBHSBU010000001.1"/>
</dbReference>
<gene>
    <name evidence="1" type="ORF">ACFOW7_02720</name>
</gene>
<protein>
    <submittedName>
        <fullName evidence="1">DUF1064 domain-containing protein</fullName>
    </submittedName>
</protein>
<comment type="caution">
    <text evidence="1">The sequence shown here is derived from an EMBL/GenBank/DDBJ whole genome shotgun (WGS) entry which is preliminary data.</text>
</comment>
<evidence type="ECO:0000313" key="2">
    <source>
        <dbReference type="Proteomes" id="UP001595791"/>
    </source>
</evidence>
<dbReference type="Pfam" id="PF06356">
    <property type="entry name" value="DUF1064"/>
    <property type="match status" value="1"/>
</dbReference>
<reference evidence="2" key="1">
    <citation type="journal article" date="2019" name="Int. J. Syst. Evol. Microbiol.">
        <title>The Global Catalogue of Microorganisms (GCM) 10K type strain sequencing project: providing services to taxonomists for standard genome sequencing and annotation.</title>
        <authorList>
            <consortium name="The Broad Institute Genomics Platform"/>
            <consortium name="The Broad Institute Genome Sequencing Center for Infectious Disease"/>
            <person name="Wu L."/>
            <person name="Ma J."/>
        </authorList>
    </citation>
    <scope>NUCLEOTIDE SEQUENCE [LARGE SCALE GENOMIC DNA]</scope>
    <source>
        <strain evidence="2">LMG 29894</strain>
    </source>
</reference>
<name>A0ABV8MLU7_9NEIS</name>
<dbReference type="InterPro" id="IPR009414">
    <property type="entry name" value="DUF1064"/>
</dbReference>
<dbReference type="Proteomes" id="UP001595791">
    <property type="component" value="Unassembled WGS sequence"/>
</dbReference>
<dbReference type="EMBL" id="JBHSBU010000001">
    <property type="protein sequence ID" value="MFC4158265.1"/>
    <property type="molecule type" value="Genomic_DNA"/>
</dbReference>